<gene>
    <name evidence="2" type="ORF">Plil01_000899200</name>
</gene>
<dbReference type="EMBL" id="BSXW01000444">
    <property type="protein sequence ID" value="GMF22524.1"/>
    <property type="molecule type" value="Genomic_DNA"/>
</dbReference>
<keyword evidence="3" id="KW-1185">Reference proteome</keyword>
<evidence type="ECO:0000313" key="3">
    <source>
        <dbReference type="Proteomes" id="UP001165083"/>
    </source>
</evidence>
<feature type="compositionally biased region" description="Acidic residues" evidence="1">
    <location>
        <begin position="53"/>
        <end position="65"/>
    </location>
</feature>
<protein>
    <submittedName>
        <fullName evidence="2">Unnamed protein product</fullName>
    </submittedName>
</protein>
<evidence type="ECO:0000313" key="2">
    <source>
        <dbReference type="EMBL" id="GMF22524.1"/>
    </source>
</evidence>
<evidence type="ECO:0000256" key="1">
    <source>
        <dbReference type="SAM" id="MobiDB-lite"/>
    </source>
</evidence>
<proteinExistence type="predicted"/>
<organism evidence="2 3">
    <name type="scientific">Phytophthora lilii</name>
    <dbReference type="NCBI Taxonomy" id="2077276"/>
    <lineage>
        <taxon>Eukaryota</taxon>
        <taxon>Sar</taxon>
        <taxon>Stramenopiles</taxon>
        <taxon>Oomycota</taxon>
        <taxon>Peronosporomycetes</taxon>
        <taxon>Peronosporales</taxon>
        <taxon>Peronosporaceae</taxon>
        <taxon>Phytophthora</taxon>
    </lineage>
</organism>
<dbReference type="AlphaFoldDB" id="A0A9W6TZA6"/>
<feature type="compositionally biased region" description="Basic and acidic residues" evidence="1">
    <location>
        <begin position="27"/>
        <end position="36"/>
    </location>
</feature>
<feature type="region of interest" description="Disordered" evidence="1">
    <location>
        <begin position="135"/>
        <end position="161"/>
    </location>
</feature>
<accession>A0A9W6TZA6</accession>
<name>A0A9W6TZA6_9STRA</name>
<feature type="compositionally biased region" description="Basic and acidic residues" evidence="1">
    <location>
        <begin position="151"/>
        <end position="161"/>
    </location>
</feature>
<sequence>MAKNRDYEFDQITKKLLKGPKGPPEIIKGDAHETPKASKKKHTYVPQSTDADFNMEEPTAAEDSPDYFYSGIHDVAQKAINTRAYIKGKKTLEKVVDDHVRNYFNKRREFRREDSNRKRQEMAAKFADEVMKESVKLLKRKRTATPPNKSPTDKRATTKSS</sequence>
<comment type="caution">
    <text evidence="2">The sequence shown here is derived from an EMBL/GenBank/DDBJ whole genome shotgun (WGS) entry which is preliminary data.</text>
</comment>
<dbReference type="Proteomes" id="UP001165083">
    <property type="component" value="Unassembled WGS sequence"/>
</dbReference>
<feature type="region of interest" description="Disordered" evidence="1">
    <location>
        <begin position="18"/>
        <end position="65"/>
    </location>
</feature>
<reference evidence="2" key="1">
    <citation type="submission" date="2023-04" db="EMBL/GenBank/DDBJ databases">
        <title>Phytophthora lilii NBRC 32176.</title>
        <authorList>
            <person name="Ichikawa N."/>
            <person name="Sato H."/>
            <person name="Tonouchi N."/>
        </authorList>
    </citation>
    <scope>NUCLEOTIDE SEQUENCE</scope>
    <source>
        <strain evidence="2">NBRC 32176</strain>
    </source>
</reference>